<evidence type="ECO:0000313" key="6">
    <source>
        <dbReference type="Proteomes" id="UP001180453"/>
    </source>
</evidence>
<gene>
    <name evidence="5" type="ORF">J2X20_004078</name>
</gene>
<organism evidence="5 6">
    <name type="scientific">Roseateles saccharophilus</name>
    <name type="common">Pseudomonas saccharophila</name>
    <dbReference type="NCBI Taxonomy" id="304"/>
    <lineage>
        <taxon>Bacteria</taxon>
        <taxon>Pseudomonadati</taxon>
        <taxon>Pseudomonadota</taxon>
        <taxon>Betaproteobacteria</taxon>
        <taxon>Burkholderiales</taxon>
        <taxon>Sphaerotilaceae</taxon>
        <taxon>Roseateles</taxon>
    </lineage>
</organism>
<keyword evidence="1" id="KW-0805">Transcription regulation</keyword>
<dbReference type="Gene3D" id="2.60.120.10">
    <property type="entry name" value="Jelly Rolls"/>
    <property type="match status" value="1"/>
</dbReference>
<accession>A0ABU1YRC3</accession>
<evidence type="ECO:0000259" key="4">
    <source>
        <dbReference type="PROSITE" id="PS01124"/>
    </source>
</evidence>
<dbReference type="PROSITE" id="PS01124">
    <property type="entry name" value="HTH_ARAC_FAMILY_2"/>
    <property type="match status" value="1"/>
</dbReference>
<proteinExistence type="predicted"/>
<protein>
    <submittedName>
        <fullName evidence="5">AraC-like DNA-binding protein</fullName>
    </submittedName>
</protein>
<keyword evidence="6" id="KW-1185">Reference proteome</keyword>
<dbReference type="Pfam" id="PF12833">
    <property type="entry name" value="HTH_18"/>
    <property type="match status" value="1"/>
</dbReference>
<dbReference type="SMART" id="SM00342">
    <property type="entry name" value="HTH_ARAC"/>
    <property type="match status" value="1"/>
</dbReference>
<dbReference type="InterPro" id="IPR050204">
    <property type="entry name" value="AraC_XylS_family_regulators"/>
</dbReference>
<evidence type="ECO:0000256" key="1">
    <source>
        <dbReference type="ARBA" id="ARBA00023015"/>
    </source>
</evidence>
<evidence type="ECO:0000256" key="2">
    <source>
        <dbReference type="ARBA" id="ARBA00023125"/>
    </source>
</evidence>
<keyword evidence="3" id="KW-0804">Transcription</keyword>
<reference evidence="5 6" key="1">
    <citation type="submission" date="2023-07" db="EMBL/GenBank/DDBJ databases">
        <title>Sorghum-associated microbial communities from plants grown in Nebraska, USA.</title>
        <authorList>
            <person name="Schachtman D."/>
        </authorList>
    </citation>
    <scope>NUCLEOTIDE SEQUENCE [LARGE SCALE GENOMIC DNA]</scope>
    <source>
        <strain evidence="5 6">BE314</strain>
    </source>
</reference>
<dbReference type="InterPro" id="IPR014710">
    <property type="entry name" value="RmlC-like_jellyroll"/>
</dbReference>
<name>A0ABU1YRC3_ROSSA</name>
<dbReference type="RefSeq" id="WP_310268592.1">
    <property type="nucleotide sequence ID" value="NZ_JAVDXU010000003.1"/>
</dbReference>
<dbReference type="InterPro" id="IPR011051">
    <property type="entry name" value="RmlC_Cupin_sf"/>
</dbReference>
<dbReference type="InterPro" id="IPR003313">
    <property type="entry name" value="AraC-bd"/>
</dbReference>
<evidence type="ECO:0000313" key="5">
    <source>
        <dbReference type="EMBL" id="MDR7271410.1"/>
    </source>
</evidence>
<dbReference type="EMBL" id="JAVDXU010000003">
    <property type="protein sequence ID" value="MDR7271410.1"/>
    <property type="molecule type" value="Genomic_DNA"/>
</dbReference>
<sequence>MTPSFALRHYGPSRGSHAHEHVQVLWTLQGALELEVDGRGQRLAAGQGLLIPPGELHDFEAPQGSRCLVLDTADPAWLQCAARPRHAPSVDHLARFLAASLGQGLPVSQELGAQLLAQAWGPGEACAASAGRRAVNWADLRRWTQTRLAAPLTVADLAARAGLAETQFRARCLSATGLTPMQWLRAQRLDRARLLRTAGLPVALVARRVGYDSPSALTAALRRAAGREP</sequence>
<dbReference type="PANTHER" id="PTHR46796:SF10">
    <property type="entry name" value="TRANSCRIPTIONAL ACTIVATOR FEAR"/>
    <property type="match status" value="1"/>
</dbReference>
<dbReference type="PANTHER" id="PTHR46796">
    <property type="entry name" value="HTH-TYPE TRANSCRIPTIONAL ACTIVATOR RHAS-RELATED"/>
    <property type="match status" value="1"/>
</dbReference>
<evidence type="ECO:0000256" key="3">
    <source>
        <dbReference type="ARBA" id="ARBA00023163"/>
    </source>
</evidence>
<dbReference type="Proteomes" id="UP001180453">
    <property type="component" value="Unassembled WGS sequence"/>
</dbReference>
<dbReference type="Gene3D" id="1.10.10.60">
    <property type="entry name" value="Homeodomain-like"/>
    <property type="match status" value="1"/>
</dbReference>
<dbReference type="SUPFAM" id="SSF51182">
    <property type="entry name" value="RmlC-like cupins"/>
    <property type="match status" value="1"/>
</dbReference>
<keyword evidence="2" id="KW-0238">DNA-binding</keyword>
<feature type="domain" description="HTH araC/xylS-type" evidence="4">
    <location>
        <begin position="138"/>
        <end position="229"/>
    </location>
</feature>
<dbReference type="Pfam" id="PF02311">
    <property type="entry name" value="AraC_binding"/>
    <property type="match status" value="1"/>
</dbReference>
<dbReference type="InterPro" id="IPR018060">
    <property type="entry name" value="HTH_AraC"/>
</dbReference>
<comment type="caution">
    <text evidence="5">The sequence shown here is derived from an EMBL/GenBank/DDBJ whole genome shotgun (WGS) entry which is preliminary data.</text>
</comment>